<gene>
    <name evidence="1" type="ORF">SACC_09490</name>
</gene>
<dbReference type="AlphaFoldDB" id="A0AAQ4CQ51"/>
<organism evidence="1 2">
    <name type="scientific">Saccharolobus caldissimus</name>
    <dbReference type="NCBI Taxonomy" id="1702097"/>
    <lineage>
        <taxon>Archaea</taxon>
        <taxon>Thermoproteota</taxon>
        <taxon>Thermoprotei</taxon>
        <taxon>Sulfolobales</taxon>
        <taxon>Sulfolobaceae</taxon>
        <taxon>Saccharolobus</taxon>
    </lineage>
</organism>
<dbReference type="Proteomes" id="UP001319921">
    <property type="component" value="Chromosome"/>
</dbReference>
<name>A0AAQ4CQ51_9CREN</name>
<accession>A0AAQ4CQ51</accession>
<evidence type="ECO:0000313" key="1">
    <source>
        <dbReference type="EMBL" id="BDB97932.1"/>
    </source>
</evidence>
<dbReference type="KEGG" id="scas:SACC_09490"/>
<sequence length="129" mass="15325">MHFINLSCEKLINSYAKCIIGVCKMNAQIQFGENWVKVKESVFYLTQPALEILKAWYNINRDKKDIEIEIEYIAKVFEILKPGAKKEAYNDLYTLVECRYFEKDRIEKLINKIYEKCEEKKANSTVREL</sequence>
<dbReference type="EMBL" id="AP025226">
    <property type="protein sequence ID" value="BDB97932.1"/>
    <property type="molecule type" value="Genomic_DNA"/>
</dbReference>
<evidence type="ECO:0000313" key="2">
    <source>
        <dbReference type="Proteomes" id="UP001319921"/>
    </source>
</evidence>
<keyword evidence="2" id="KW-1185">Reference proteome</keyword>
<protein>
    <submittedName>
        <fullName evidence="1">Uncharacterized protein</fullName>
    </submittedName>
</protein>
<proteinExistence type="predicted"/>
<reference evidence="1 2" key="1">
    <citation type="journal article" date="2022" name="Microbiol. Resour. Announc.">
        <title>Complete Genome Sequence of the Hyperthermophilic and Acidophilic Archaeon Saccharolobus caldissimus Strain HS-3T.</title>
        <authorList>
            <person name="Sakai H.D."/>
            <person name="Kurosawa N."/>
        </authorList>
    </citation>
    <scope>NUCLEOTIDE SEQUENCE [LARGE SCALE GENOMIC DNA]</scope>
    <source>
        <strain evidence="1 2">JCM32116</strain>
    </source>
</reference>